<evidence type="ECO:0000313" key="4">
    <source>
        <dbReference type="RefSeq" id="XP_052739724.1"/>
    </source>
</evidence>
<dbReference type="GeneID" id="112055438"/>
<feature type="compositionally biased region" description="Basic residues" evidence="1">
    <location>
        <begin position="99"/>
        <end position="108"/>
    </location>
</feature>
<feature type="region of interest" description="Disordered" evidence="1">
    <location>
        <begin position="99"/>
        <end position="126"/>
    </location>
</feature>
<protein>
    <submittedName>
        <fullName evidence="3 4">Uncharacterized protein LOC112055438 isoform X1</fullName>
    </submittedName>
</protein>
<dbReference type="RefSeq" id="XP_052739724.1">
    <property type="nucleotide sequence ID" value="XM_052883764.1"/>
</dbReference>
<keyword evidence="2" id="KW-1185">Reference proteome</keyword>
<reference evidence="3 4" key="1">
    <citation type="submission" date="2025-05" db="UniProtKB">
        <authorList>
            <consortium name="RefSeq"/>
        </authorList>
    </citation>
    <scope>IDENTIFICATION</scope>
</reference>
<gene>
    <name evidence="3 4" type="primary">LOC112055438</name>
</gene>
<name>A0ABM3LKY3_BICAN</name>
<organism evidence="2 4">
    <name type="scientific">Bicyclus anynana</name>
    <name type="common">Squinting bush brown butterfly</name>
    <dbReference type="NCBI Taxonomy" id="110368"/>
    <lineage>
        <taxon>Eukaryota</taxon>
        <taxon>Metazoa</taxon>
        <taxon>Ecdysozoa</taxon>
        <taxon>Arthropoda</taxon>
        <taxon>Hexapoda</taxon>
        <taxon>Insecta</taxon>
        <taxon>Pterygota</taxon>
        <taxon>Neoptera</taxon>
        <taxon>Endopterygota</taxon>
        <taxon>Lepidoptera</taxon>
        <taxon>Glossata</taxon>
        <taxon>Ditrysia</taxon>
        <taxon>Papilionoidea</taxon>
        <taxon>Nymphalidae</taxon>
        <taxon>Satyrinae</taxon>
        <taxon>Satyrini</taxon>
        <taxon>Mycalesina</taxon>
        <taxon>Bicyclus</taxon>
    </lineage>
</organism>
<accession>A0ABM3LKY3</accession>
<dbReference type="Proteomes" id="UP001652582">
    <property type="component" value="Chromosome 10"/>
</dbReference>
<evidence type="ECO:0000256" key="1">
    <source>
        <dbReference type="SAM" id="MobiDB-lite"/>
    </source>
</evidence>
<evidence type="ECO:0000313" key="3">
    <source>
        <dbReference type="RefSeq" id="XP_052739723.1"/>
    </source>
</evidence>
<evidence type="ECO:0000313" key="2">
    <source>
        <dbReference type="Proteomes" id="UP001652582"/>
    </source>
</evidence>
<proteinExistence type="predicted"/>
<dbReference type="RefSeq" id="XP_052739723.1">
    <property type="nucleotide sequence ID" value="XM_052883763.1"/>
</dbReference>
<sequence length="126" mass="14312">MKRCCVPKCKTAINLRAVPYTDVTRWKKKNLIIGNQHAQWAFIERAYATDGAGGRARTIDLNDKHINPSSYDKMKPLHLNSTLTFMRWTPLLQATLWKTRRNPSGKRSRQTDESTGGITGANILVQ</sequence>